<proteinExistence type="predicted"/>
<reference evidence="2" key="1">
    <citation type="submission" date="2025-08" db="UniProtKB">
        <authorList>
            <consortium name="RefSeq"/>
        </authorList>
    </citation>
    <scope>IDENTIFICATION</scope>
    <source>
        <tissue evidence="2">Gonads</tissue>
    </source>
</reference>
<dbReference type="KEGG" id="lak:106171233"/>
<gene>
    <name evidence="2" type="primary">LOC106171233</name>
</gene>
<evidence type="ECO:0000313" key="1">
    <source>
        <dbReference type="Proteomes" id="UP000085678"/>
    </source>
</evidence>
<dbReference type="InParanoid" id="A0A1S3J950"/>
<evidence type="ECO:0000313" key="2">
    <source>
        <dbReference type="RefSeq" id="XP_013406925.1"/>
    </source>
</evidence>
<name>A0A1S3J950_LINAN</name>
<organism evidence="1 2">
    <name type="scientific">Lingula anatina</name>
    <name type="common">Brachiopod</name>
    <name type="synonym">Lingula unguis</name>
    <dbReference type="NCBI Taxonomy" id="7574"/>
    <lineage>
        <taxon>Eukaryota</taxon>
        <taxon>Metazoa</taxon>
        <taxon>Spiralia</taxon>
        <taxon>Lophotrochozoa</taxon>
        <taxon>Brachiopoda</taxon>
        <taxon>Linguliformea</taxon>
        <taxon>Lingulata</taxon>
        <taxon>Lingulida</taxon>
        <taxon>Linguloidea</taxon>
        <taxon>Lingulidae</taxon>
        <taxon>Lingula</taxon>
    </lineage>
</organism>
<keyword evidence="1" id="KW-1185">Reference proteome</keyword>
<sequence>MRPRSSWVTAAVFNRPVPQDAVILFRCFTIFINGDEVSASVVVQNPLGEEQALTVSVTAPGAGYIGVIVTWDGKTLILTVYAGGAVYQDSATVPDDPDNDFIWSIVCEPQEPLFVGHVPPKYSVPGLPGSYSGNICLLFFTDKLYPNAEAVKADMQIDYYGPPWS</sequence>
<accession>A0A1S3J950</accession>
<protein>
    <submittedName>
        <fullName evidence="2">Uncharacterized protein LOC106171233</fullName>
    </submittedName>
</protein>
<dbReference type="GeneID" id="106171233"/>
<dbReference type="AlphaFoldDB" id="A0A1S3J950"/>
<dbReference type="Proteomes" id="UP000085678">
    <property type="component" value="Unplaced"/>
</dbReference>
<dbReference type="RefSeq" id="XP_013406925.1">
    <property type="nucleotide sequence ID" value="XM_013551471.1"/>
</dbReference>